<dbReference type="OrthoDB" id="9796485at2"/>
<reference evidence="9 10" key="1">
    <citation type="submission" date="2018-11" db="EMBL/GenBank/DDBJ databases">
        <title>Genomic Encyclopedia of Type Strains, Phase IV (KMG-IV): sequencing the most valuable type-strain genomes for metagenomic binning, comparative biology and taxonomic classification.</title>
        <authorList>
            <person name="Goeker M."/>
        </authorList>
    </citation>
    <scope>NUCLEOTIDE SEQUENCE [LARGE SCALE GENOMIC DNA]</scope>
    <source>
        <strain evidence="9 10">DSM 26537</strain>
    </source>
</reference>
<dbReference type="EC" id="3.5.1.19" evidence="6"/>
<protein>
    <recommendedName>
        <fullName evidence="6">nicotinamidase</fullName>
        <ecNumber evidence="6">3.5.1.19</ecNumber>
    </recommendedName>
    <alternativeName>
        <fullName evidence="7">Nicotinamide deamidase</fullName>
    </alternativeName>
</protein>
<evidence type="ECO:0000256" key="1">
    <source>
        <dbReference type="ARBA" id="ARBA00006336"/>
    </source>
</evidence>
<accession>A0A3N1XZ12</accession>
<dbReference type="PANTHER" id="PTHR11080">
    <property type="entry name" value="PYRAZINAMIDASE/NICOTINAMIDASE"/>
    <property type="match status" value="1"/>
</dbReference>
<keyword evidence="10" id="KW-1185">Reference proteome</keyword>
<evidence type="ECO:0000256" key="2">
    <source>
        <dbReference type="ARBA" id="ARBA00022642"/>
    </source>
</evidence>
<organism evidence="9 10">
    <name type="scientific">Mobilisporobacter senegalensis</name>
    <dbReference type="NCBI Taxonomy" id="1329262"/>
    <lineage>
        <taxon>Bacteria</taxon>
        <taxon>Bacillati</taxon>
        <taxon>Bacillota</taxon>
        <taxon>Clostridia</taxon>
        <taxon>Lachnospirales</taxon>
        <taxon>Lachnospiraceae</taxon>
        <taxon>Mobilisporobacter</taxon>
    </lineage>
</organism>
<name>A0A3N1XZ12_9FIRM</name>
<dbReference type="CDD" id="cd00431">
    <property type="entry name" value="cysteine_hydrolases"/>
    <property type="match status" value="1"/>
</dbReference>
<evidence type="ECO:0000256" key="4">
    <source>
        <dbReference type="ARBA" id="ARBA00022801"/>
    </source>
</evidence>
<evidence type="ECO:0000256" key="7">
    <source>
        <dbReference type="ARBA" id="ARBA00043224"/>
    </source>
</evidence>
<dbReference type="SUPFAM" id="SSF52499">
    <property type="entry name" value="Isochorismatase-like hydrolases"/>
    <property type="match status" value="1"/>
</dbReference>
<keyword evidence="2" id="KW-0662">Pyridine nucleotide biosynthesis</keyword>
<dbReference type="Proteomes" id="UP000273083">
    <property type="component" value="Unassembled WGS sequence"/>
</dbReference>
<dbReference type="GO" id="GO:0008936">
    <property type="term" value="F:nicotinamidase activity"/>
    <property type="evidence" value="ECO:0007669"/>
    <property type="project" value="UniProtKB-EC"/>
</dbReference>
<dbReference type="EMBL" id="RJVG01000001">
    <property type="protein sequence ID" value="ROR31845.1"/>
    <property type="molecule type" value="Genomic_DNA"/>
</dbReference>
<evidence type="ECO:0000256" key="6">
    <source>
        <dbReference type="ARBA" id="ARBA00039017"/>
    </source>
</evidence>
<evidence type="ECO:0000313" key="10">
    <source>
        <dbReference type="Proteomes" id="UP000273083"/>
    </source>
</evidence>
<sequence length="178" mass="20059">MNRLLVVVDMQNDFINGALGTKEAELIVGNVVNKIKEYQRNGDSIIFTQDTHFDNYLETNEGKKLPVKHCIKNTDGWEISKEIQKICNLKDHKVYEKVTFGSSELAKDLADGVYNEYSEIELIGICTDICVISNTLLMKTFLPEKLITVDAACCAGITPQSHKQALEVMKMCHIDVME</sequence>
<comment type="caution">
    <text evidence="9">The sequence shown here is derived from an EMBL/GenBank/DDBJ whole genome shotgun (WGS) entry which is preliminary data.</text>
</comment>
<gene>
    <name evidence="9" type="ORF">EDD66_101464</name>
</gene>
<dbReference type="RefSeq" id="WP_123607932.1">
    <property type="nucleotide sequence ID" value="NZ_RJVG01000001.1"/>
</dbReference>
<evidence type="ECO:0000259" key="8">
    <source>
        <dbReference type="Pfam" id="PF00857"/>
    </source>
</evidence>
<dbReference type="InterPro" id="IPR052347">
    <property type="entry name" value="Isochorismatase_Nicotinamidase"/>
</dbReference>
<feature type="domain" description="Isochorismatase-like" evidence="8">
    <location>
        <begin position="4"/>
        <end position="176"/>
    </location>
</feature>
<dbReference type="InterPro" id="IPR036380">
    <property type="entry name" value="Isochorismatase-like_sf"/>
</dbReference>
<dbReference type="Gene3D" id="3.40.50.850">
    <property type="entry name" value="Isochorismatase-like"/>
    <property type="match status" value="1"/>
</dbReference>
<comment type="similarity">
    <text evidence="1">Belongs to the isochorismatase family.</text>
</comment>
<evidence type="ECO:0000256" key="5">
    <source>
        <dbReference type="ARBA" id="ARBA00037900"/>
    </source>
</evidence>
<keyword evidence="4" id="KW-0378">Hydrolase</keyword>
<dbReference type="AlphaFoldDB" id="A0A3N1XZ12"/>
<dbReference type="GO" id="GO:0019363">
    <property type="term" value="P:pyridine nucleotide biosynthetic process"/>
    <property type="evidence" value="ECO:0007669"/>
    <property type="project" value="UniProtKB-KW"/>
</dbReference>
<dbReference type="GO" id="GO:0046872">
    <property type="term" value="F:metal ion binding"/>
    <property type="evidence" value="ECO:0007669"/>
    <property type="project" value="UniProtKB-KW"/>
</dbReference>
<evidence type="ECO:0000313" key="9">
    <source>
        <dbReference type="EMBL" id="ROR31845.1"/>
    </source>
</evidence>
<keyword evidence="3" id="KW-0479">Metal-binding</keyword>
<comment type="pathway">
    <text evidence="5">Cofactor biosynthesis; nicotinate biosynthesis; nicotinate from nicotinamide: step 1/1.</text>
</comment>
<proteinExistence type="inferred from homology"/>
<dbReference type="Pfam" id="PF00857">
    <property type="entry name" value="Isochorismatase"/>
    <property type="match status" value="1"/>
</dbReference>
<evidence type="ECO:0000256" key="3">
    <source>
        <dbReference type="ARBA" id="ARBA00022723"/>
    </source>
</evidence>
<dbReference type="PANTHER" id="PTHR11080:SF2">
    <property type="entry name" value="LD05707P"/>
    <property type="match status" value="1"/>
</dbReference>
<dbReference type="InterPro" id="IPR000868">
    <property type="entry name" value="Isochorismatase-like_dom"/>
</dbReference>